<keyword evidence="1" id="KW-0175">Coiled coil</keyword>
<comment type="caution">
    <text evidence="2">The sequence shown here is derived from an EMBL/GenBank/DDBJ whole genome shotgun (WGS) entry which is preliminary data.</text>
</comment>
<reference evidence="2 3" key="1">
    <citation type="submission" date="2011-02" db="EMBL/GenBank/DDBJ databases">
        <authorList>
            <person name="Muzny D."/>
            <person name="Qin X."/>
            <person name="Deng J."/>
            <person name="Jiang H."/>
            <person name="Liu Y."/>
            <person name="Qu J."/>
            <person name="Song X.-Z."/>
            <person name="Zhang L."/>
            <person name="Thornton R."/>
            <person name="Coyle M."/>
            <person name="Francisco L."/>
            <person name="Jackson L."/>
            <person name="Javaid M."/>
            <person name="Korchina V."/>
            <person name="Kovar C."/>
            <person name="Mata R."/>
            <person name="Mathew T."/>
            <person name="Ngo R."/>
            <person name="Nguyen L."/>
            <person name="Nguyen N."/>
            <person name="Okwuonu G."/>
            <person name="Ongeri F."/>
            <person name="Pham C."/>
            <person name="Simmons D."/>
            <person name="Wilczek-Boney K."/>
            <person name="Hale W."/>
            <person name="Jakkamsetti A."/>
            <person name="Pham P."/>
            <person name="Ruth R."/>
            <person name="San Lucas F."/>
            <person name="Warren J."/>
            <person name="Zhang J."/>
            <person name="Zhao Z."/>
            <person name="Zhou C."/>
            <person name="Zhu D."/>
            <person name="Lee S."/>
            <person name="Bess C."/>
            <person name="Blankenburg K."/>
            <person name="Forbes L."/>
            <person name="Fu Q."/>
            <person name="Gubbala S."/>
            <person name="Hirani K."/>
            <person name="Jayaseelan J.C."/>
            <person name="Lara F."/>
            <person name="Munidasa M."/>
            <person name="Palculict T."/>
            <person name="Patil S."/>
            <person name="Pu L.-L."/>
            <person name="Saada N."/>
            <person name="Tang L."/>
            <person name="Weissenberger G."/>
            <person name="Zhu Y."/>
            <person name="Hemphill L."/>
            <person name="Shang Y."/>
            <person name="Youmans B."/>
            <person name="Ayvaz T."/>
            <person name="Ross M."/>
            <person name="Santibanez J."/>
            <person name="Aqrawi P."/>
            <person name="Gross S."/>
            <person name="Joshi V."/>
            <person name="Fowler G."/>
            <person name="Nazareth L."/>
            <person name="Reid J."/>
            <person name="Worley K."/>
            <person name="Petrosino J."/>
            <person name="Highlander S."/>
            <person name="Gibbs R."/>
        </authorList>
    </citation>
    <scope>NUCLEOTIDE SEQUENCE [LARGE SCALE GENOMIC DNA]</scope>
    <source>
        <strain evidence="2 3">SK330</strain>
    </source>
</reference>
<gene>
    <name evidence="2" type="ORF">HMPREF9386_0878</name>
</gene>
<evidence type="ECO:0000313" key="3">
    <source>
        <dbReference type="Proteomes" id="UP000005955"/>
    </source>
</evidence>
<dbReference type="Pfam" id="PF09903">
    <property type="entry name" value="DUF2130"/>
    <property type="match status" value="1"/>
</dbReference>
<evidence type="ECO:0000313" key="2">
    <source>
        <dbReference type="EMBL" id="EGF15034.1"/>
    </source>
</evidence>
<name>F2C6J8_STRSA</name>
<sequence length="439" mass="51272">MAKKRNKDFNFKREVPMNEIKCPNCGEVFTVNESQYSELLSQVRTAEFDKEIHARIEQELALAEQKSQNAQQALLSQKDQEINNLQSQIAQFETQQELAKKEAEQTANLQLQEKDKEVQQLESQLITLRLEHENQLQKTLYALEKERDEVKNQLVLQEKEAALAQTSLKERYEVELRQKDETIEFYKDFKAKQSTKMIGESLEQHCEYEFNKNRMGMFPRAEFGKDNDARTGSKGDYIYREVDENGVEILSIMFEMKNEGDETATKKKNEHFFKELDKDRREKGCEYAILVTLLEADSELYNSGIVDVSYAYEKMYVIRPQFFLPMITLLRNAALNSLQYKQELALVREQNIDITHFEEDLDAFKVAFAKNYQSASTNFGKAIEEIDKAIRRMEEVKKFLTTSENQLRLANNKLDDVSVKKLTRKNPTMKAKFEALKGD</sequence>
<evidence type="ECO:0000256" key="1">
    <source>
        <dbReference type="SAM" id="Coils"/>
    </source>
</evidence>
<feature type="coiled-coil region" evidence="1">
    <location>
        <begin position="53"/>
        <end position="160"/>
    </location>
</feature>
<accession>F2C6J8</accession>
<proteinExistence type="predicted"/>
<protein>
    <submittedName>
        <fullName evidence="2">Uncharacterized protein</fullName>
    </submittedName>
</protein>
<dbReference type="HOGENOM" id="CLU_034837_0_0_9"/>
<organism evidence="2 3">
    <name type="scientific">Streptococcus sanguinis SK330</name>
    <dbReference type="NCBI Taxonomy" id="888813"/>
    <lineage>
        <taxon>Bacteria</taxon>
        <taxon>Bacillati</taxon>
        <taxon>Bacillota</taxon>
        <taxon>Bacilli</taxon>
        <taxon>Lactobacillales</taxon>
        <taxon>Streptococcaceae</taxon>
        <taxon>Streptococcus</taxon>
    </lineage>
</organism>
<dbReference type="EMBL" id="AFBD01000003">
    <property type="protein sequence ID" value="EGF15034.1"/>
    <property type="molecule type" value="Genomic_DNA"/>
</dbReference>
<dbReference type="PIRSF" id="PIRSF005850">
    <property type="entry name" value="UCP005850"/>
    <property type="match status" value="1"/>
</dbReference>
<dbReference type="Proteomes" id="UP000005955">
    <property type="component" value="Unassembled WGS sequence"/>
</dbReference>
<dbReference type="PATRIC" id="fig|888813.3.peg.860"/>
<dbReference type="InterPro" id="IPR019219">
    <property type="entry name" value="DUF2130"/>
</dbReference>
<dbReference type="AlphaFoldDB" id="F2C6J8"/>